<dbReference type="OrthoDB" id="1885878at2759"/>
<evidence type="ECO:0000256" key="1">
    <source>
        <dbReference type="SAM" id="Phobius"/>
    </source>
</evidence>
<protein>
    <submittedName>
        <fullName evidence="3">Uncharacterized protein</fullName>
    </submittedName>
</protein>
<organism evidence="3 4">
    <name type="scientific">Helianthus annuus</name>
    <name type="common">Common sunflower</name>
    <dbReference type="NCBI Taxonomy" id="4232"/>
    <lineage>
        <taxon>Eukaryota</taxon>
        <taxon>Viridiplantae</taxon>
        <taxon>Streptophyta</taxon>
        <taxon>Embryophyta</taxon>
        <taxon>Tracheophyta</taxon>
        <taxon>Spermatophyta</taxon>
        <taxon>Magnoliopsida</taxon>
        <taxon>eudicotyledons</taxon>
        <taxon>Gunneridae</taxon>
        <taxon>Pentapetalae</taxon>
        <taxon>asterids</taxon>
        <taxon>campanulids</taxon>
        <taxon>Asterales</taxon>
        <taxon>Asteraceae</taxon>
        <taxon>Asteroideae</taxon>
        <taxon>Heliantheae alliance</taxon>
        <taxon>Heliantheae</taxon>
        <taxon>Helianthus</taxon>
    </lineage>
</organism>
<dbReference type="Gramene" id="mRNA:HanXRQr2_Chr14g0631011">
    <property type="protein sequence ID" value="CDS:HanXRQr2_Chr14g0631011.1"/>
    <property type="gene ID" value="HanXRQr2_Chr14g0631011"/>
</dbReference>
<keyword evidence="1" id="KW-0812">Transmembrane</keyword>
<gene>
    <name evidence="3" type="ORF">HannXRQ_Chr14g0433791</name>
    <name evidence="2" type="ORF">HanXRQr2_Chr14g0631011</name>
</gene>
<reference evidence="2 4" key="1">
    <citation type="journal article" date="2017" name="Nature">
        <title>The sunflower genome provides insights into oil metabolism, flowering and Asterid evolution.</title>
        <authorList>
            <person name="Badouin H."/>
            <person name="Gouzy J."/>
            <person name="Grassa C.J."/>
            <person name="Murat F."/>
            <person name="Staton S.E."/>
            <person name="Cottret L."/>
            <person name="Lelandais-Briere C."/>
            <person name="Owens G.L."/>
            <person name="Carrere S."/>
            <person name="Mayjonade B."/>
            <person name="Legrand L."/>
            <person name="Gill N."/>
            <person name="Kane N.C."/>
            <person name="Bowers J.E."/>
            <person name="Hubner S."/>
            <person name="Bellec A."/>
            <person name="Berard A."/>
            <person name="Berges H."/>
            <person name="Blanchet N."/>
            <person name="Boniface M.C."/>
            <person name="Brunel D."/>
            <person name="Catrice O."/>
            <person name="Chaidir N."/>
            <person name="Claudel C."/>
            <person name="Donnadieu C."/>
            <person name="Faraut T."/>
            <person name="Fievet G."/>
            <person name="Helmstetter N."/>
            <person name="King M."/>
            <person name="Knapp S.J."/>
            <person name="Lai Z."/>
            <person name="Le Paslier M.C."/>
            <person name="Lippi Y."/>
            <person name="Lorenzon L."/>
            <person name="Mandel J.R."/>
            <person name="Marage G."/>
            <person name="Marchand G."/>
            <person name="Marquand E."/>
            <person name="Bret-Mestries E."/>
            <person name="Morien E."/>
            <person name="Nambeesan S."/>
            <person name="Nguyen T."/>
            <person name="Pegot-Espagnet P."/>
            <person name="Pouilly N."/>
            <person name="Raftis F."/>
            <person name="Sallet E."/>
            <person name="Schiex T."/>
            <person name="Thomas J."/>
            <person name="Vandecasteele C."/>
            <person name="Vares D."/>
            <person name="Vear F."/>
            <person name="Vautrin S."/>
            <person name="Crespi M."/>
            <person name="Mangin B."/>
            <person name="Burke J.M."/>
            <person name="Salse J."/>
            <person name="Munos S."/>
            <person name="Vincourt P."/>
            <person name="Rieseberg L.H."/>
            <person name="Langlade N.B."/>
        </authorList>
    </citation>
    <scope>NUCLEOTIDE SEQUENCE [LARGE SCALE GENOMIC DNA]</scope>
    <source>
        <strain evidence="4">cv. SF193</strain>
        <tissue evidence="2">Leaves</tissue>
    </source>
</reference>
<accession>A0A251SES5</accession>
<evidence type="ECO:0000313" key="2">
    <source>
        <dbReference type="EMBL" id="KAF5767983.1"/>
    </source>
</evidence>
<dbReference type="EMBL" id="CM007903">
    <property type="protein sequence ID" value="OTF97364.1"/>
    <property type="molecule type" value="Genomic_DNA"/>
</dbReference>
<keyword evidence="1" id="KW-0472">Membrane</keyword>
<proteinExistence type="predicted"/>
<dbReference type="InParanoid" id="A0A251SES5"/>
<feature type="transmembrane region" description="Helical" evidence="1">
    <location>
        <begin position="119"/>
        <end position="138"/>
    </location>
</feature>
<dbReference type="PANTHER" id="PTHR36743">
    <property type="entry name" value="OS04G0495300 PROTEIN"/>
    <property type="match status" value="1"/>
</dbReference>
<evidence type="ECO:0000313" key="3">
    <source>
        <dbReference type="EMBL" id="OTF97364.1"/>
    </source>
</evidence>
<dbReference type="EMBL" id="MNCJ02000329">
    <property type="protein sequence ID" value="KAF5767983.1"/>
    <property type="molecule type" value="Genomic_DNA"/>
</dbReference>
<dbReference type="Proteomes" id="UP000215914">
    <property type="component" value="Chromosome 14"/>
</dbReference>
<evidence type="ECO:0000313" key="4">
    <source>
        <dbReference type="Proteomes" id="UP000215914"/>
    </source>
</evidence>
<reference evidence="3" key="2">
    <citation type="submission" date="2017-02" db="EMBL/GenBank/DDBJ databases">
        <title>Sunflower complete genome.</title>
        <authorList>
            <person name="Langlade N."/>
            <person name="Munos S."/>
        </authorList>
    </citation>
    <scope>NUCLEOTIDE SEQUENCE [LARGE SCALE GENOMIC DNA]</scope>
    <source>
        <tissue evidence="3">Leaves</tissue>
    </source>
</reference>
<reference evidence="2" key="3">
    <citation type="submission" date="2020-06" db="EMBL/GenBank/DDBJ databases">
        <title>Helianthus annuus Genome sequencing and assembly Release 2.</title>
        <authorList>
            <person name="Gouzy J."/>
            <person name="Langlade N."/>
            <person name="Munos S."/>
        </authorList>
    </citation>
    <scope>NUCLEOTIDE SEQUENCE</scope>
    <source>
        <tissue evidence="2">Leaves</tissue>
    </source>
</reference>
<feature type="transmembrane region" description="Helical" evidence="1">
    <location>
        <begin position="144"/>
        <end position="164"/>
    </location>
</feature>
<keyword evidence="1" id="KW-1133">Transmembrane helix</keyword>
<sequence>MGSSSSKRVTETLQSSADFTTACTTVYQQSLSLTQQAFPGLPRYQIASASDRLYQTLTSLNLPLINKWVNSPPTRTQIDKSLQRTVPDGDGIVTVGESEFKEFAVDLYRDVIVSNAQKAVLVKVPIGVAGIAGIGMFTRSGMEVVGTVIGVYAVGVATSVYLSFGG</sequence>
<dbReference type="FunCoup" id="A0A251SES5">
    <property type="interactions" value="399"/>
</dbReference>
<keyword evidence="4" id="KW-1185">Reference proteome</keyword>
<dbReference type="PANTHER" id="PTHR36743:SF1">
    <property type="entry name" value="OS04G0495300 PROTEIN"/>
    <property type="match status" value="1"/>
</dbReference>
<name>A0A251SES5_HELAN</name>
<dbReference type="AlphaFoldDB" id="A0A251SES5"/>
<dbReference type="OMA" id="KWVPSPP"/>